<dbReference type="EMBL" id="JAACJL010000031">
    <property type="protein sequence ID" value="KAF4616875.1"/>
    <property type="molecule type" value="Genomic_DNA"/>
</dbReference>
<organism evidence="3 4">
    <name type="scientific">Agrocybe pediades</name>
    <dbReference type="NCBI Taxonomy" id="84607"/>
    <lineage>
        <taxon>Eukaryota</taxon>
        <taxon>Fungi</taxon>
        <taxon>Dikarya</taxon>
        <taxon>Basidiomycota</taxon>
        <taxon>Agaricomycotina</taxon>
        <taxon>Agaricomycetes</taxon>
        <taxon>Agaricomycetidae</taxon>
        <taxon>Agaricales</taxon>
        <taxon>Agaricineae</taxon>
        <taxon>Strophariaceae</taxon>
        <taxon>Agrocybe</taxon>
    </lineage>
</organism>
<comment type="caution">
    <text evidence="3">The sequence shown here is derived from an EMBL/GenBank/DDBJ whole genome shotgun (WGS) entry which is preliminary data.</text>
</comment>
<evidence type="ECO:0000256" key="1">
    <source>
        <dbReference type="SAM" id="MobiDB-lite"/>
    </source>
</evidence>
<keyword evidence="4" id="KW-1185">Reference proteome</keyword>
<dbReference type="AlphaFoldDB" id="A0A8H4VQR0"/>
<proteinExistence type="predicted"/>
<evidence type="ECO:0000313" key="3">
    <source>
        <dbReference type="EMBL" id="KAF4616875.1"/>
    </source>
</evidence>
<feature type="region of interest" description="Disordered" evidence="1">
    <location>
        <begin position="180"/>
        <end position="239"/>
    </location>
</feature>
<dbReference type="Proteomes" id="UP000521872">
    <property type="component" value="Unassembled WGS sequence"/>
</dbReference>
<gene>
    <name evidence="3" type="ORF">D9613_008927</name>
</gene>
<evidence type="ECO:0000313" key="4">
    <source>
        <dbReference type="Proteomes" id="UP000521872"/>
    </source>
</evidence>
<evidence type="ECO:0000256" key="2">
    <source>
        <dbReference type="SAM" id="Phobius"/>
    </source>
</evidence>
<feature type="compositionally biased region" description="Polar residues" evidence="1">
    <location>
        <begin position="182"/>
        <end position="201"/>
    </location>
</feature>
<sequence>MKAHYYTGWMNEIRSDGSAAEAGTSAPRSADESHTSAHAQGNPHSLRERSISWLKSNKEKISSQIYWKDLISHKFDNQPATKRVDIIIIITSPVIVFGSIALGYRILGLACDCIIRGPVDYIGSGCLSVWRFAMEGFKKTASVFWNLYIWIQERVRRRNENNSSASMQAEGRDVELVIAPSTGDSPRTISSGNNSEETVVSDNGRGGSVSSLKKDGDGDSKPVAMGESRTRTKRVHFRL</sequence>
<accession>A0A8H4VQR0</accession>
<keyword evidence="2" id="KW-0472">Membrane</keyword>
<reference evidence="3 4" key="1">
    <citation type="submission" date="2019-12" db="EMBL/GenBank/DDBJ databases">
        <authorList>
            <person name="Floudas D."/>
            <person name="Bentzer J."/>
            <person name="Ahren D."/>
            <person name="Johansson T."/>
            <person name="Persson P."/>
            <person name="Tunlid A."/>
        </authorList>
    </citation>
    <scope>NUCLEOTIDE SEQUENCE [LARGE SCALE GENOMIC DNA]</scope>
    <source>
        <strain evidence="3 4">CBS 102.39</strain>
    </source>
</reference>
<keyword evidence="2" id="KW-1133">Transmembrane helix</keyword>
<protein>
    <submittedName>
        <fullName evidence="3">Uncharacterized protein</fullName>
    </submittedName>
</protein>
<name>A0A8H4VQR0_9AGAR</name>
<feature type="region of interest" description="Disordered" evidence="1">
    <location>
        <begin position="17"/>
        <end position="46"/>
    </location>
</feature>
<feature type="transmembrane region" description="Helical" evidence="2">
    <location>
        <begin position="84"/>
        <end position="107"/>
    </location>
</feature>
<keyword evidence="2" id="KW-0812">Transmembrane</keyword>